<dbReference type="GO" id="GO:0050152">
    <property type="term" value="F:omega-amidase activity"/>
    <property type="evidence" value="ECO:0007669"/>
    <property type="project" value="TreeGrafter"/>
</dbReference>
<dbReference type="AlphaFoldDB" id="A0A381QP28"/>
<name>A0A381QP28_9ZZZZ</name>
<dbReference type="PANTHER" id="PTHR47799:SF1">
    <property type="entry name" value="OMEGA-AMIDASE YAFV"/>
    <property type="match status" value="1"/>
</dbReference>
<dbReference type="Gene3D" id="3.60.110.10">
    <property type="entry name" value="Carbon-nitrogen hydrolase"/>
    <property type="match status" value="1"/>
</dbReference>
<dbReference type="SUPFAM" id="SSF56317">
    <property type="entry name" value="Carbon-nitrogen hydrolase"/>
    <property type="match status" value="1"/>
</dbReference>
<dbReference type="EMBL" id="UINC01001438">
    <property type="protein sequence ID" value="SUZ80694.1"/>
    <property type="molecule type" value="Genomic_DNA"/>
</dbReference>
<evidence type="ECO:0000313" key="2">
    <source>
        <dbReference type="EMBL" id="SUZ80694.1"/>
    </source>
</evidence>
<dbReference type="PROSITE" id="PS50263">
    <property type="entry name" value="CN_HYDROLASE"/>
    <property type="match status" value="1"/>
</dbReference>
<accession>A0A381QP28</accession>
<dbReference type="InterPro" id="IPR003010">
    <property type="entry name" value="C-N_Hydrolase"/>
</dbReference>
<dbReference type="InterPro" id="IPR036526">
    <property type="entry name" value="C-N_Hydrolase_sf"/>
</dbReference>
<proteinExistence type="predicted"/>
<feature type="domain" description="CN hydrolase" evidence="1">
    <location>
        <begin position="1"/>
        <end position="236"/>
    </location>
</feature>
<sequence length="254" mass="28194">MRIAALQHDIVWEDAAATCDLLEPLIAAAADDGARLVVLTEMFGPGFSLAADRIAEPPGGPTEQFLVARAAEQDVWIGGSIPTRDRNDAHPVNRFLLVGPDGTRHHYDKLHPFTFADEHKHYRPGHRPVTVEVDGLRVSLFVCYDLRFANAFWDRAADTDVYLVVANWPESRRHHWRTLLLARAIENQAYVVGVNRVGVADGLTYSGDTVIVDPMGEVLAEGVDHAESIVVADVDPERVAEVRDAYRFLPDRRG</sequence>
<dbReference type="GO" id="GO:0106008">
    <property type="term" value="F:2-oxoglutaramate amidase activity"/>
    <property type="evidence" value="ECO:0007669"/>
    <property type="project" value="TreeGrafter"/>
</dbReference>
<evidence type="ECO:0000259" key="1">
    <source>
        <dbReference type="PROSITE" id="PS50263"/>
    </source>
</evidence>
<organism evidence="2">
    <name type="scientific">marine metagenome</name>
    <dbReference type="NCBI Taxonomy" id="408172"/>
    <lineage>
        <taxon>unclassified sequences</taxon>
        <taxon>metagenomes</taxon>
        <taxon>ecological metagenomes</taxon>
    </lineage>
</organism>
<dbReference type="Pfam" id="PF00795">
    <property type="entry name" value="CN_hydrolase"/>
    <property type="match status" value="1"/>
</dbReference>
<gene>
    <name evidence="2" type="ORF">METZ01_LOCUS33548</name>
</gene>
<dbReference type="InterPro" id="IPR052737">
    <property type="entry name" value="Omega-amidase_YafV"/>
</dbReference>
<dbReference type="PANTHER" id="PTHR47799">
    <property type="entry name" value="OMEGA-AMIDASE YAFV"/>
    <property type="match status" value="1"/>
</dbReference>
<reference evidence="2" key="1">
    <citation type="submission" date="2018-05" db="EMBL/GenBank/DDBJ databases">
        <authorList>
            <person name="Lanie J.A."/>
            <person name="Ng W.-L."/>
            <person name="Kazmierczak K.M."/>
            <person name="Andrzejewski T.M."/>
            <person name="Davidsen T.M."/>
            <person name="Wayne K.J."/>
            <person name="Tettelin H."/>
            <person name="Glass J.I."/>
            <person name="Rusch D."/>
            <person name="Podicherti R."/>
            <person name="Tsui H.-C.T."/>
            <person name="Winkler M.E."/>
        </authorList>
    </citation>
    <scope>NUCLEOTIDE SEQUENCE</scope>
</reference>
<protein>
    <recommendedName>
        <fullName evidence="1">CN hydrolase domain-containing protein</fullName>
    </recommendedName>
</protein>